<accession>A0A1R2CS57</accession>
<reference evidence="5 6" key="1">
    <citation type="submission" date="2016-11" db="EMBL/GenBank/DDBJ databases">
        <title>The macronuclear genome of Stentor coeruleus: a giant cell with tiny introns.</title>
        <authorList>
            <person name="Slabodnick M."/>
            <person name="Ruby J.G."/>
            <person name="Reiff S.B."/>
            <person name="Swart E.C."/>
            <person name="Gosai S."/>
            <person name="Prabakaran S."/>
            <person name="Witkowska E."/>
            <person name="Larue G.E."/>
            <person name="Fisher S."/>
            <person name="Freeman R.M."/>
            <person name="Gunawardena J."/>
            <person name="Chu W."/>
            <person name="Stover N.A."/>
            <person name="Gregory B.D."/>
            <person name="Nowacki M."/>
            <person name="Derisi J."/>
            <person name="Roy S.W."/>
            <person name="Marshall W.F."/>
            <person name="Sood P."/>
        </authorList>
    </citation>
    <scope>NUCLEOTIDE SEQUENCE [LARGE SCALE GENOMIC DNA]</scope>
    <source>
        <strain evidence="5">WM001</strain>
    </source>
</reference>
<evidence type="ECO:0000256" key="3">
    <source>
        <dbReference type="ARBA" id="ARBA00038210"/>
    </source>
</evidence>
<evidence type="ECO:0000256" key="2">
    <source>
        <dbReference type="ARBA" id="ARBA00022803"/>
    </source>
</evidence>
<keyword evidence="6" id="KW-1185">Reference proteome</keyword>
<dbReference type="Proteomes" id="UP000187209">
    <property type="component" value="Unassembled WGS sequence"/>
</dbReference>
<protein>
    <submittedName>
        <fullName evidence="5">Uncharacterized protein</fullName>
    </submittedName>
</protein>
<dbReference type="PANTHER" id="PTHR12558:SF13">
    <property type="entry name" value="CELL DIVISION CYCLE PROTEIN 27 HOMOLOG"/>
    <property type="match status" value="1"/>
</dbReference>
<comment type="caution">
    <text evidence="5">The sequence shown here is derived from an EMBL/GenBank/DDBJ whole genome shotgun (WGS) entry which is preliminary data.</text>
</comment>
<keyword evidence="2 4" id="KW-0802">TPR repeat</keyword>
<proteinExistence type="inferred from homology"/>
<dbReference type="SUPFAM" id="SSF48452">
    <property type="entry name" value="TPR-like"/>
    <property type="match status" value="2"/>
</dbReference>
<dbReference type="OrthoDB" id="418911at2759"/>
<dbReference type="InterPro" id="IPR013105">
    <property type="entry name" value="TPR_2"/>
</dbReference>
<dbReference type="InterPro" id="IPR019734">
    <property type="entry name" value="TPR_rpt"/>
</dbReference>
<dbReference type="Gene3D" id="1.25.40.10">
    <property type="entry name" value="Tetratricopeptide repeat domain"/>
    <property type="match status" value="2"/>
</dbReference>
<evidence type="ECO:0000313" key="5">
    <source>
        <dbReference type="EMBL" id="OMJ91815.1"/>
    </source>
</evidence>
<sequence>MDRPPQSREFQSVFQEISKLLELSENEIAGGRVMEACQCLLKANSLDQSNLTVFTKLGHCYLLLGNYDLSYTCYCKVLQEGSGTVTEEAWYGLGELYMKQQKYLNAESSFKSLLNINPNFEMISSVYLKLAIIYKKQGNTHKAITFFKASSHYKDLLPNQLNELLIQLGNCFEIIGNKKSACELYCEAVKLNKTARNIVCLAWILIKNSRFEKAKTLLLKASKLTQNESKEYCDIQFVLALCNFKNQKFIECNKMLMTLLDLYPNEPYYLACFGIVEENMNKYSSALYYLWRALTVIPDRHDILMSISMIYEKIGLINEAVFMYMRIIEMFPWYDQAKTRLRECQTGQRLPLGPLDIINIDITEFPFHRTIEVIPTPQLDQEIAIPKPVYSLFSMSNQAFFQPEPECSISLPQKRGVQEIKYE</sequence>
<dbReference type="AlphaFoldDB" id="A0A1R2CS57"/>
<dbReference type="PROSITE" id="PS50005">
    <property type="entry name" value="TPR"/>
    <property type="match status" value="1"/>
</dbReference>
<dbReference type="Pfam" id="PF07719">
    <property type="entry name" value="TPR_2"/>
    <property type="match status" value="1"/>
</dbReference>
<keyword evidence="1" id="KW-0677">Repeat</keyword>
<organism evidence="5 6">
    <name type="scientific">Stentor coeruleus</name>
    <dbReference type="NCBI Taxonomy" id="5963"/>
    <lineage>
        <taxon>Eukaryota</taxon>
        <taxon>Sar</taxon>
        <taxon>Alveolata</taxon>
        <taxon>Ciliophora</taxon>
        <taxon>Postciliodesmatophora</taxon>
        <taxon>Heterotrichea</taxon>
        <taxon>Heterotrichida</taxon>
        <taxon>Stentoridae</taxon>
        <taxon>Stentor</taxon>
    </lineage>
</organism>
<evidence type="ECO:0000256" key="4">
    <source>
        <dbReference type="PROSITE-ProRule" id="PRU00339"/>
    </source>
</evidence>
<comment type="similarity">
    <text evidence="3">Belongs to the APC3/CDC27 family.</text>
</comment>
<dbReference type="Pfam" id="PF13181">
    <property type="entry name" value="TPR_8"/>
    <property type="match status" value="4"/>
</dbReference>
<evidence type="ECO:0000256" key="1">
    <source>
        <dbReference type="ARBA" id="ARBA00022737"/>
    </source>
</evidence>
<feature type="repeat" description="TPR" evidence="4">
    <location>
        <begin position="87"/>
        <end position="120"/>
    </location>
</feature>
<name>A0A1R2CS57_9CILI</name>
<dbReference type="InterPro" id="IPR011990">
    <property type="entry name" value="TPR-like_helical_dom_sf"/>
</dbReference>
<dbReference type="SMART" id="SM00028">
    <property type="entry name" value="TPR"/>
    <property type="match status" value="6"/>
</dbReference>
<dbReference type="EMBL" id="MPUH01000074">
    <property type="protein sequence ID" value="OMJ91815.1"/>
    <property type="molecule type" value="Genomic_DNA"/>
</dbReference>
<evidence type="ECO:0000313" key="6">
    <source>
        <dbReference type="Proteomes" id="UP000187209"/>
    </source>
</evidence>
<gene>
    <name evidence="5" type="ORF">SteCoe_5603</name>
</gene>
<dbReference type="PANTHER" id="PTHR12558">
    <property type="entry name" value="CELL DIVISION CYCLE 16,23,27"/>
    <property type="match status" value="1"/>
</dbReference>